<reference evidence="1 4" key="2">
    <citation type="journal article" date="2018" name="Int. J. Syst. Evol. Microbiol.">
        <title>Pseudooceanicola lipolyticus sp. nov., a marine alphaproteobacterium, reclassification of Oceanicola flagellatus as Pseudooceanicola flagellatus comb. nov. and emended description of the genus Pseudooceanicola.</title>
        <authorList>
            <person name="Huang M.-M."/>
            <person name="Guo L.-L."/>
            <person name="Wu Y.-H."/>
            <person name="Lai Q.-L."/>
            <person name="Shao Z.-Z."/>
            <person name="Wang C.-S."/>
            <person name="Wu M."/>
            <person name="Xu X.-W."/>
        </authorList>
    </citation>
    <scope>NUCLEOTIDE SEQUENCE [LARGE SCALE GENOMIC DNA]</scope>
    <source>
        <strain evidence="1 4">Ar-45</strain>
    </source>
</reference>
<dbReference type="AlphaFoldDB" id="A0A285ISW7"/>
<gene>
    <name evidence="1" type="ORF">CVM39_02040</name>
    <name evidence="2" type="ORF">SAMN06297129_1942</name>
</gene>
<evidence type="ECO:0000313" key="4">
    <source>
        <dbReference type="Proteomes" id="UP000231702"/>
    </source>
</evidence>
<evidence type="ECO:0000313" key="3">
    <source>
        <dbReference type="Proteomes" id="UP000231655"/>
    </source>
</evidence>
<dbReference type="Proteomes" id="UP000231702">
    <property type="component" value="Unassembled WGS sequence"/>
</dbReference>
<dbReference type="Proteomes" id="UP000231655">
    <property type="component" value="Unassembled WGS sequence"/>
</dbReference>
<organism evidence="2 3">
    <name type="scientific">Pseudooceanicola antarcticus</name>
    <dbReference type="NCBI Taxonomy" id="1247613"/>
    <lineage>
        <taxon>Bacteria</taxon>
        <taxon>Pseudomonadati</taxon>
        <taxon>Pseudomonadota</taxon>
        <taxon>Alphaproteobacteria</taxon>
        <taxon>Rhodobacterales</taxon>
        <taxon>Paracoccaceae</taxon>
        <taxon>Pseudooceanicola</taxon>
    </lineage>
</organism>
<dbReference type="EMBL" id="PGTD01000007">
    <property type="protein sequence ID" value="PJE31903.1"/>
    <property type="molecule type" value="Genomic_DNA"/>
</dbReference>
<sequence>MQAFGYALLQVTTPGRIAALPQKGPVSNVFLSVDSVKERLGEAVVARNDRGSCRDLAEFRAAMQRKGVSATHFQDGMRGGSWARHREMVAIA</sequence>
<evidence type="ECO:0000313" key="1">
    <source>
        <dbReference type="EMBL" id="PJE31903.1"/>
    </source>
</evidence>
<dbReference type="RefSeq" id="WP_097145679.1">
    <property type="nucleotide sequence ID" value="NZ_OBEA01000003.1"/>
</dbReference>
<keyword evidence="4" id="KW-1185">Reference proteome</keyword>
<reference evidence="2 3" key="1">
    <citation type="submission" date="2017-09" db="EMBL/GenBank/DDBJ databases">
        <authorList>
            <person name="Ehlers B."/>
            <person name="Leendertz F.H."/>
        </authorList>
    </citation>
    <scope>NUCLEOTIDE SEQUENCE [LARGE SCALE GENOMIC DNA]</scope>
    <source>
        <strain evidence="2 3">CGMCC 1.12662</strain>
    </source>
</reference>
<dbReference type="EMBL" id="OBEA01000003">
    <property type="protein sequence ID" value="SNY50777.1"/>
    <property type="molecule type" value="Genomic_DNA"/>
</dbReference>
<proteinExistence type="predicted"/>
<evidence type="ECO:0000313" key="2">
    <source>
        <dbReference type="EMBL" id="SNY50777.1"/>
    </source>
</evidence>
<accession>A0A285ISW7</accession>
<protein>
    <submittedName>
        <fullName evidence="2">Uncharacterized protein</fullName>
    </submittedName>
</protein>
<name>A0A285ISW7_9RHOB</name>